<sequence length="359" mass="39605">MPSPSQHDSKESRQTPQAQCDPNQPSTSYHVPGQSSYLNAPVDNPSFLVPPVYTGISYEVDDSTPMLEYSYDSHVSMSKYLEDVDSNSAGMLDVPMETLNIHASSSVQPGFSYLTEPLSNKSNTVPTSSISPDEAQFSPPDCVSIMPLSAPLSSESQYIPSPSDHSESLVAEARLAVGQPAAKATLKDVQEVRYESPKNHDESWIMRAFYSSSEEFNSPDDWETRKSAEVEEDVQLEANESEGGDSLVDKLFEMLERAEESGDEQGEDKDDEHDVTITKDPQSTPQPSPSRSPKQLLIQHQRISPITAVSRYPSHQPMEFALDSFDARAGYRPPQVSYAASTEFAPPYNNEQGQSVEQP</sequence>
<evidence type="ECO:0000313" key="2">
    <source>
        <dbReference type="EMBL" id="VDM67434.1"/>
    </source>
</evidence>
<feature type="compositionally biased region" description="Polar residues" evidence="1">
    <location>
        <begin position="14"/>
        <end position="38"/>
    </location>
</feature>
<dbReference type="Proteomes" id="UP000270094">
    <property type="component" value="Unassembled WGS sequence"/>
</dbReference>
<keyword evidence="3" id="KW-1185">Reference proteome</keyword>
<feature type="compositionally biased region" description="Polar residues" evidence="1">
    <location>
        <begin position="349"/>
        <end position="359"/>
    </location>
</feature>
<feature type="non-terminal residue" evidence="2">
    <location>
        <position position="359"/>
    </location>
</feature>
<name>A0A3P7IPB1_STRVU</name>
<dbReference type="EMBL" id="UYYB01005506">
    <property type="protein sequence ID" value="VDM67434.1"/>
    <property type="molecule type" value="Genomic_DNA"/>
</dbReference>
<accession>A0A3P7IPB1</accession>
<feature type="region of interest" description="Disordered" evidence="1">
    <location>
        <begin position="338"/>
        <end position="359"/>
    </location>
</feature>
<evidence type="ECO:0000256" key="1">
    <source>
        <dbReference type="SAM" id="MobiDB-lite"/>
    </source>
</evidence>
<dbReference type="AlphaFoldDB" id="A0A3P7IPB1"/>
<feature type="compositionally biased region" description="Acidic residues" evidence="1">
    <location>
        <begin position="261"/>
        <end position="271"/>
    </location>
</feature>
<evidence type="ECO:0000313" key="3">
    <source>
        <dbReference type="Proteomes" id="UP000270094"/>
    </source>
</evidence>
<feature type="region of interest" description="Disordered" evidence="1">
    <location>
        <begin position="215"/>
        <end position="302"/>
    </location>
</feature>
<protein>
    <submittedName>
        <fullName evidence="2">Uncharacterized protein</fullName>
    </submittedName>
</protein>
<feature type="compositionally biased region" description="Basic and acidic residues" evidence="1">
    <location>
        <begin position="247"/>
        <end position="260"/>
    </location>
</feature>
<reference evidence="2 3" key="1">
    <citation type="submission" date="2018-11" db="EMBL/GenBank/DDBJ databases">
        <authorList>
            <consortium name="Pathogen Informatics"/>
        </authorList>
    </citation>
    <scope>NUCLEOTIDE SEQUENCE [LARGE SCALE GENOMIC DNA]</scope>
</reference>
<organism evidence="2 3">
    <name type="scientific">Strongylus vulgaris</name>
    <name type="common">Blood worm</name>
    <dbReference type="NCBI Taxonomy" id="40348"/>
    <lineage>
        <taxon>Eukaryota</taxon>
        <taxon>Metazoa</taxon>
        <taxon>Ecdysozoa</taxon>
        <taxon>Nematoda</taxon>
        <taxon>Chromadorea</taxon>
        <taxon>Rhabditida</taxon>
        <taxon>Rhabditina</taxon>
        <taxon>Rhabditomorpha</taxon>
        <taxon>Strongyloidea</taxon>
        <taxon>Strongylidae</taxon>
        <taxon>Strongylus</taxon>
    </lineage>
</organism>
<dbReference type="OrthoDB" id="5818831at2759"/>
<gene>
    <name evidence="2" type="ORF">SVUK_LOCUS2432</name>
</gene>
<feature type="region of interest" description="Disordered" evidence="1">
    <location>
        <begin position="1"/>
        <end position="42"/>
    </location>
</feature>
<feature type="compositionally biased region" description="Acidic residues" evidence="1">
    <location>
        <begin position="230"/>
        <end position="243"/>
    </location>
</feature>
<proteinExistence type="predicted"/>